<dbReference type="Gene3D" id="3.20.20.10">
    <property type="entry name" value="Alanine racemase"/>
    <property type="match status" value="1"/>
</dbReference>
<dbReference type="GO" id="GO:0046872">
    <property type="term" value="F:metal ion binding"/>
    <property type="evidence" value="ECO:0007669"/>
    <property type="project" value="UniProtKB-KW"/>
</dbReference>
<evidence type="ECO:0000313" key="16">
    <source>
        <dbReference type="Proteomes" id="UP000002036"/>
    </source>
</evidence>
<dbReference type="Pfam" id="PF14031">
    <property type="entry name" value="D-ser_dehydrat"/>
    <property type="match status" value="1"/>
</dbReference>
<dbReference type="eggNOG" id="ENOG502QRZ0">
    <property type="taxonomic scope" value="Eukaryota"/>
</dbReference>
<dbReference type="InParanoid" id="C5DC52"/>
<keyword evidence="7" id="KW-0663">Pyridoxal phosphate</keyword>
<evidence type="ECO:0000256" key="11">
    <source>
        <dbReference type="ARBA" id="ARBA00066349"/>
    </source>
</evidence>
<comment type="cofactor">
    <cofactor evidence="2">
        <name>Zn(2+)</name>
        <dbReference type="ChEBI" id="CHEBI:29105"/>
    </cofactor>
</comment>
<proteinExistence type="inferred from homology"/>
<dbReference type="GO" id="GO:0009636">
    <property type="term" value="P:response to toxic substance"/>
    <property type="evidence" value="ECO:0007669"/>
    <property type="project" value="UniProtKB-KW"/>
</dbReference>
<dbReference type="GeneID" id="8290614"/>
<dbReference type="HOGENOM" id="CLU_031639_0_0_1"/>
<evidence type="ECO:0000256" key="9">
    <source>
        <dbReference type="ARBA" id="ARBA00051198"/>
    </source>
</evidence>
<name>C5DC52_LACTC</name>
<dbReference type="Gene3D" id="2.40.37.20">
    <property type="entry name" value="D-serine dehydratase-like domain"/>
    <property type="match status" value="1"/>
</dbReference>
<keyword evidence="4" id="KW-0216">Detoxification</keyword>
<dbReference type="SMART" id="SM01119">
    <property type="entry name" value="D-ser_dehydrat"/>
    <property type="match status" value="1"/>
</dbReference>
<dbReference type="AlphaFoldDB" id="C5DC52"/>
<dbReference type="EC" id="4.3.1.18" evidence="11"/>
<evidence type="ECO:0000256" key="13">
    <source>
        <dbReference type="ARBA" id="ARBA00075219"/>
    </source>
</evidence>
<dbReference type="InterPro" id="IPR026956">
    <property type="entry name" value="D-ser_dehydrat-like_dom"/>
</dbReference>
<reference evidence="15 16" key="1">
    <citation type="journal article" date="2009" name="Genome Res.">
        <title>Comparative genomics of protoploid Saccharomycetaceae.</title>
        <authorList>
            <consortium name="The Genolevures Consortium"/>
            <person name="Souciet J.-L."/>
            <person name="Dujon B."/>
            <person name="Gaillardin C."/>
            <person name="Johnston M."/>
            <person name="Baret P.V."/>
            <person name="Cliften P."/>
            <person name="Sherman D.J."/>
            <person name="Weissenbach J."/>
            <person name="Westhof E."/>
            <person name="Wincker P."/>
            <person name="Jubin C."/>
            <person name="Poulain J."/>
            <person name="Barbe V."/>
            <person name="Segurens B."/>
            <person name="Artiguenave F."/>
            <person name="Anthouard V."/>
            <person name="Vacherie B."/>
            <person name="Val M.-E."/>
            <person name="Fulton R.S."/>
            <person name="Minx P."/>
            <person name="Wilson R."/>
            <person name="Durrens P."/>
            <person name="Jean G."/>
            <person name="Marck C."/>
            <person name="Martin T."/>
            <person name="Nikolski M."/>
            <person name="Rolland T."/>
            <person name="Seret M.-L."/>
            <person name="Casaregola S."/>
            <person name="Despons L."/>
            <person name="Fairhead C."/>
            <person name="Fischer G."/>
            <person name="Lafontaine I."/>
            <person name="Leh V."/>
            <person name="Lemaire M."/>
            <person name="de Montigny J."/>
            <person name="Neuveglise C."/>
            <person name="Thierry A."/>
            <person name="Blanc-Lenfle I."/>
            <person name="Bleykasten C."/>
            <person name="Diffels J."/>
            <person name="Fritsch E."/>
            <person name="Frangeul L."/>
            <person name="Goeffon A."/>
            <person name="Jauniaux N."/>
            <person name="Kachouri-Lafond R."/>
            <person name="Payen C."/>
            <person name="Potier S."/>
            <person name="Pribylova L."/>
            <person name="Ozanne C."/>
            <person name="Richard G.-F."/>
            <person name="Sacerdot C."/>
            <person name="Straub M.-L."/>
            <person name="Talla E."/>
        </authorList>
    </citation>
    <scope>NUCLEOTIDE SEQUENCE [LARGE SCALE GENOMIC DNA]</scope>
    <source>
        <strain evidence="16">ATCC 56472 / CBS 6340 / NRRL Y-8284</strain>
    </source>
</reference>
<comment type="similarity">
    <text evidence="3">Belongs to the DSD1 family.</text>
</comment>
<dbReference type="FunFam" id="3.20.20.10:FF:000016">
    <property type="entry name" value="D-serine dehydratase"/>
    <property type="match status" value="1"/>
</dbReference>
<evidence type="ECO:0000256" key="6">
    <source>
        <dbReference type="ARBA" id="ARBA00022833"/>
    </source>
</evidence>
<keyword evidence="8" id="KW-0456">Lyase</keyword>
<dbReference type="GO" id="GO:0008721">
    <property type="term" value="F:D-serine ammonia-lyase activity"/>
    <property type="evidence" value="ECO:0007669"/>
    <property type="project" value="UniProtKB-EC"/>
</dbReference>
<evidence type="ECO:0000256" key="7">
    <source>
        <dbReference type="ARBA" id="ARBA00022898"/>
    </source>
</evidence>
<dbReference type="Proteomes" id="UP000002036">
    <property type="component" value="Chromosome A"/>
</dbReference>
<gene>
    <name evidence="15" type="ordered locus">KLTH0A07986g</name>
</gene>
<evidence type="ECO:0000256" key="3">
    <source>
        <dbReference type="ARBA" id="ARBA00005323"/>
    </source>
</evidence>
<evidence type="ECO:0000256" key="8">
    <source>
        <dbReference type="ARBA" id="ARBA00023239"/>
    </source>
</evidence>
<organism evidence="15 16">
    <name type="scientific">Lachancea thermotolerans (strain ATCC 56472 / CBS 6340 / NRRL Y-8284)</name>
    <name type="common">Yeast</name>
    <name type="synonym">Kluyveromyces thermotolerans</name>
    <dbReference type="NCBI Taxonomy" id="559295"/>
    <lineage>
        <taxon>Eukaryota</taxon>
        <taxon>Fungi</taxon>
        <taxon>Dikarya</taxon>
        <taxon>Ascomycota</taxon>
        <taxon>Saccharomycotina</taxon>
        <taxon>Saccharomycetes</taxon>
        <taxon>Saccharomycetales</taxon>
        <taxon>Saccharomycetaceae</taxon>
        <taxon>Lachancea</taxon>
    </lineage>
</organism>
<evidence type="ECO:0000256" key="10">
    <source>
        <dbReference type="ARBA" id="ARBA00055764"/>
    </source>
</evidence>
<dbReference type="KEGG" id="lth:KLTH0A07986g"/>
<dbReference type="STRING" id="559295.C5DC52"/>
<dbReference type="InterPro" id="IPR001608">
    <property type="entry name" value="Ala_racemase_N"/>
</dbReference>
<evidence type="ECO:0000259" key="14">
    <source>
        <dbReference type="SMART" id="SM01119"/>
    </source>
</evidence>
<dbReference type="InterPro" id="IPR051466">
    <property type="entry name" value="D-amino_acid_metab_enzyme"/>
</dbReference>
<comment type="cofactor">
    <cofactor evidence="1">
        <name>pyridoxal 5'-phosphate</name>
        <dbReference type="ChEBI" id="CHEBI:597326"/>
    </cofactor>
</comment>
<keyword evidence="5" id="KW-0479">Metal-binding</keyword>
<dbReference type="CDD" id="cd06817">
    <property type="entry name" value="PLPDE_III_DSD"/>
    <property type="match status" value="1"/>
</dbReference>
<evidence type="ECO:0000256" key="12">
    <source>
        <dbReference type="ARBA" id="ARBA00069616"/>
    </source>
</evidence>
<dbReference type="SUPFAM" id="SSF51419">
    <property type="entry name" value="PLP-binding barrel"/>
    <property type="match status" value="1"/>
</dbReference>
<comment type="function">
    <text evidence="10">Catalyzes the conversion of D-serine to pyruvate and ammonia. May play a role in D-serine detoxification.</text>
</comment>
<feature type="domain" description="D-serine dehydratase-like" evidence="14">
    <location>
        <begin position="297"/>
        <end position="400"/>
    </location>
</feature>
<dbReference type="PANTHER" id="PTHR28004:SF2">
    <property type="entry name" value="D-SERINE DEHYDRATASE"/>
    <property type="match status" value="1"/>
</dbReference>
<dbReference type="EMBL" id="CU928165">
    <property type="protein sequence ID" value="CAR21359.1"/>
    <property type="molecule type" value="Genomic_DNA"/>
</dbReference>
<dbReference type="OMA" id="NCEKMLA"/>
<accession>C5DC52</accession>
<evidence type="ECO:0000256" key="5">
    <source>
        <dbReference type="ARBA" id="ARBA00022723"/>
    </source>
</evidence>
<evidence type="ECO:0000313" key="15">
    <source>
        <dbReference type="EMBL" id="CAR21359.1"/>
    </source>
</evidence>
<evidence type="ECO:0000256" key="4">
    <source>
        <dbReference type="ARBA" id="ARBA00022575"/>
    </source>
</evidence>
<keyword evidence="16" id="KW-1185">Reference proteome</keyword>
<evidence type="ECO:0000256" key="1">
    <source>
        <dbReference type="ARBA" id="ARBA00001933"/>
    </source>
</evidence>
<sequence length="415" mass="46112">MRYPYQYTALSKKAELLEAFKGKKLSELPTPSFIVDRGKFKENCEKMLANVDRLNVDFRAHVKTHKTVEGTLLQLGSENIKTKKIVVSTLMEAWGLLPLIEKGLIIDVLFSLPVVKSRLPELADLGARIPNLRLMVDNGEQFEVLAEFSKKHKIQKKWSLFIKVNMGSDRAGFDESSTLDEALFDLLQSPAKDYLSLYGFYCHAGHSYASSTEEQARHFLLNEIDSGNNACKKALNIDPSLKLQISVGATPTAHASQSLDISSIGELYGKLELHAGNYPFCDLQQVSTHCVGLDQVSCRVLAEVLSSYPQRGSRGPGEQLINAGVIALAREFGSLPGYGKIVSPKGYENWIVGRLSQEHGILTCLQDTETKMIPLGTKIGIVPQHSCITAASYPWYFVVEHGDIVVDIWVPWRGW</sequence>
<dbReference type="Pfam" id="PF01168">
    <property type="entry name" value="Ala_racemase_N"/>
    <property type="match status" value="1"/>
</dbReference>
<dbReference type="InterPro" id="IPR042208">
    <property type="entry name" value="D-ser_dehydrat-like_sf"/>
</dbReference>
<dbReference type="InterPro" id="IPR029066">
    <property type="entry name" value="PLP-binding_barrel"/>
</dbReference>
<protein>
    <recommendedName>
        <fullName evidence="12">D-serine dehydratase</fullName>
        <ecNumber evidence="11">4.3.1.18</ecNumber>
    </recommendedName>
    <alternativeName>
        <fullName evidence="13">D-serine deaminase</fullName>
    </alternativeName>
</protein>
<keyword evidence="6" id="KW-0862">Zinc</keyword>
<dbReference type="RefSeq" id="XP_002551801.1">
    <property type="nucleotide sequence ID" value="XM_002551755.1"/>
</dbReference>
<comment type="catalytic activity">
    <reaction evidence="9">
        <text>D-serine = pyruvate + NH4(+)</text>
        <dbReference type="Rhea" id="RHEA:13977"/>
        <dbReference type="ChEBI" id="CHEBI:15361"/>
        <dbReference type="ChEBI" id="CHEBI:28938"/>
        <dbReference type="ChEBI" id="CHEBI:35247"/>
        <dbReference type="EC" id="4.3.1.18"/>
    </reaction>
    <physiologicalReaction direction="left-to-right" evidence="9">
        <dbReference type="Rhea" id="RHEA:13978"/>
    </physiologicalReaction>
</comment>
<evidence type="ECO:0000256" key="2">
    <source>
        <dbReference type="ARBA" id="ARBA00001947"/>
    </source>
</evidence>
<dbReference type="GO" id="GO:0036088">
    <property type="term" value="P:D-serine catabolic process"/>
    <property type="evidence" value="ECO:0007669"/>
    <property type="project" value="TreeGrafter"/>
</dbReference>
<dbReference type="OrthoDB" id="20198at2759"/>
<dbReference type="FunCoup" id="C5DC52">
    <property type="interactions" value="49"/>
</dbReference>
<dbReference type="PANTHER" id="PTHR28004">
    <property type="entry name" value="ZGC:162816-RELATED"/>
    <property type="match status" value="1"/>
</dbReference>